<dbReference type="InterPro" id="IPR036318">
    <property type="entry name" value="FAD-bd_PCMH-like_sf"/>
</dbReference>
<evidence type="ECO:0000259" key="4">
    <source>
        <dbReference type="PROSITE" id="PS51387"/>
    </source>
</evidence>
<evidence type="ECO:0000313" key="5">
    <source>
        <dbReference type="EMBL" id="SFU34870.1"/>
    </source>
</evidence>
<dbReference type="GO" id="GO:0016491">
    <property type="term" value="F:oxidoreductase activity"/>
    <property type="evidence" value="ECO:0007669"/>
    <property type="project" value="UniProtKB-KW"/>
</dbReference>
<dbReference type="InterPro" id="IPR016164">
    <property type="entry name" value="FAD-linked_Oxase-like_C"/>
</dbReference>
<proteinExistence type="predicted"/>
<dbReference type="PROSITE" id="PS51387">
    <property type="entry name" value="FAD_PCMH"/>
    <property type="match status" value="1"/>
</dbReference>
<dbReference type="InterPro" id="IPR016169">
    <property type="entry name" value="FAD-bd_PCMH_sub2"/>
</dbReference>
<keyword evidence="6" id="KW-1185">Reference proteome</keyword>
<dbReference type="STRING" id="392015.SAMN05421543_101223"/>
<keyword evidence="3" id="KW-0560">Oxidoreductase</keyword>
<dbReference type="GO" id="GO:0071949">
    <property type="term" value="F:FAD binding"/>
    <property type="evidence" value="ECO:0007669"/>
    <property type="project" value="InterPro"/>
</dbReference>
<protein>
    <submittedName>
        <fullName evidence="5">Glycolate oxidase FAD binding subunit</fullName>
    </submittedName>
</protein>
<dbReference type="InterPro" id="IPR016166">
    <property type="entry name" value="FAD-bd_PCMH"/>
</dbReference>
<feature type="domain" description="FAD-binding PCMH-type" evidence="4">
    <location>
        <begin position="36"/>
        <end position="215"/>
    </location>
</feature>
<dbReference type="AlphaFoldDB" id="A0A1I7FF96"/>
<name>A0A1I7FF96_9BACL</name>
<dbReference type="RefSeq" id="WP_175511392.1">
    <property type="nucleotide sequence ID" value="NZ_FPBV01000001.1"/>
</dbReference>
<accession>A0A1I7FF96</accession>
<sequence>MKALQTRMAPEDISEIIIRAAGVIAQVQSDLGRGVTEAGPAVWVEPEDEAQVAEVMRLCDEHGWCVLPVGAGTQLDAGHPVPRPEVWLSLGRLNRIVDYAPGDLVVSVQPGLPLAALQAHLAEQRQMLPIDPPVGAEATVGGVTATAASGPRRALYGTLRDMTIALRTVWAGGRVVKTGAKVVKNVAGYDMTKLFVGSFGTLAVLTEVTFKLRPLPLHRETVFLSGDVAQVQELRRRVVGSHLIPSRLEVIGGAFEPPLVSGSGAWTLAVDCDENPSASAAQTRQLLAWAGEMGMAAEVVQGDAADEVWEAYRRQLLTGEVCVRFQAKPSAMAGIAERLQQYAEARAWTSRVSAGAVSGVGRWSVAGGDVPAYAEAVRFCRGLAAEEGGACVVERAPLAVRSAVDPFGPAPAAQTLMQQVKRTIDPNGIMSPGRFVGGI</sequence>
<keyword evidence="2" id="KW-0274">FAD</keyword>
<evidence type="ECO:0000313" key="6">
    <source>
        <dbReference type="Proteomes" id="UP000183508"/>
    </source>
</evidence>
<dbReference type="PANTHER" id="PTHR11748">
    <property type="entry name" value="D-LACTATE DEHYDROGENASE"/>
    <property type="match status" value="1"/>
</dbReference>
<dbReference type="Proteomes" id="UP000183508">
    <property type="component" value="Unassembled WGS sequence"/>
</dbReference>
<dbReference type="InterPro" id="IPR006094">
    <property type="entry name" value="Oxid_FAD_bind_N"/>
</dbReference>
<dbReference type="Gene3D" id="1.10.45.10">
    <property type="entry name" value="Vanillyl-alcohol Oxidase, Chain A, domain 4"/>
    <property type="match status" value="1"/>
</dbReference>
<organism evidence="5 6">
    <name type="scientific">Alicyclobacillus macrosporangiidus</name>
    <dbReference type="NCBI Taxonomy" id="392015"/>
    <lineage>
        <taxon>Bacteria</taxon>
        <taxon>Bacillati</taxon>
        <taxon>Bacillota</taxon>
        <taxon>Bacilli</taxon>
        <taxon>Bacillales</taxon>
        <taxon>Alicyclobacillaceae</taxon>
        <taxon>Alicyclobacillus</taxon>
    </lineage>
</organism>
<evidence type="ECO:0000256" key="3">
    <source>
        <dbReference type="ARBA" id="ARBA00023002"/>
    </source>
</evidence>
<gene>
    <name evidence="5" type="ORF">SAMN05421543_101223</name>
</gene>
<dbReference type="EMBL" id="FPBV01000001">
    <property type="protein sequence ID" value="SFU34870.1"/>
    <property type="molecule type" value="Genomic_DNA"/>
</dbReference>
<dbReference type="SUPFAM" id="SSF56176">
    <property type="entry name" value="FAD-binding/transporter-associated domain-like"/>
    <property type="match status" value="1"/>
</dbReference>
<dbReference type="SUPFAM" id="SSF55103">
    <property type="entry name" value="FAD-linked oxidases, C-terminal domain"/>
    <property type="match status" value="1"/>
</dbReference>
<evidence type="ECO:0000256" key="2">
    <source>
        <dbReference type="ARBA" id="ARBA00022827"/>
    </source>
</evidence>
<reference evidence="6" key="1">
    <citation type="submission" date="2016-10" db="EMBL/GenBank/DDBJ databases">
        <authorList>
            <person name="Varghese N."/>
        </authorList>
    </citation>
    <scope>NUCLEOTIDE SEQUENCE [LARGE SCALE GENOMIC DNA]</scope>
    <source>
        <strain evidence="6">DSM 17980</strain>
    </source>
</reference>
<dbReference type="Pfam" id="PF01565">
    <property type="entry name" value="FAD_binding_4"/>
    <property type="match status" value="1"/>
</dbReference>
<keyword evidence="1" id="KW-0285">Flavoprotein</keyword>
<dbReference type="PANTHER" id="PTHR11748:SF103">
    <property type="entry name" value="GLYCOLATE OXIDASE SUBUNIT GLCE"/>
    <property type="match status" value="1"/>
</dbReference>
<dbReference type="InterPro" id="IPR016171">
    <property type="entry name" value="Vanillyl_alc_oxidase_C-sub2"/>
</dbReference>
<dbReference type="Gene3D" id="3.30.465.10">
    <property type="match status" value="1"/>
</dbReference>
<evidence type="ECO:0000256" key="1">
    <source>
        <dbReference type="ARBA" id="ARBA00022630"/>
    </source>
</evidence>